<keyword evidence="1" id="KW-0812">Transmembrane</keyword>
<dbReference type="EMBL" id="BTSX01000003">
    <property type="protein sequence ID" value="GMS88668.1"/>
    <property type="molecule type" value="Genomic_DNA"/>
</dbReference>
<dbReference type="Proteomes" id="UP001432027">
    <property type="component" value="Unassembled WGS sequence"/>
</dbReference>
<dbReference type="AlphaFoldDB" id="A0AAV5T018"/>
<feature type="non-terminal residue" evidence="2">
    <location>
        <position position="1"/>
    </location>
</feature>
<proteinExistence type="predicted"/>
<organism evidence="2 3">
    <name type="scientific">Pristionchus entomophagus</name>
    <dbReference type="NCBI Taxonomy" id="358040"/>
    <lineage>
        <taxon>Eukaryota</taxon>
        <taxon>Metazoa</taxon>
        <taxon>Ecdysozoa</taxon>
        <taxon>Nematoda</taxon>
        <taxon>Chromadorea</taxon>
        <taxon>Rhabditida</taxon>
        <taxon>Rhabditina</taxon>
        <taxon>Diplogasteromorpha</taxon>
        <taxon>Diplogasteroidea</taxon>
        <taxon>Neodiplogasteridae</taxon>
        <taxon>Pristionchus</taxon>
    </lineage>
</organism>
<feature type="transmembrane region" description="Helical" evidence="1">
    <location>
        <begin position="49"/>
        <end position="71"/>
    </location>
</feature>
<accession>A0AAV5T018</accession>
<keyword evidence="3" id="KW-1185">Reference proteome</keyword>
<comment type="caution">
    <text evidence="2">The sequence shown here is derived from an EMBL/GenBank/DDBJ whole genome shotgun (WGS) entry which is preliminary data.</text>
</comment>
<keyword evidence="1" id="KW-0472">Membrane</keyword>
<name>A0AAV5T018_9BILA</name>
<sequence length="84" mass="9807">GARSVIEFPLQNLHCLLIHFIVDDATVQLESRQRYLHPHLMEHFSIDHILHSSIVLLILSFLFISLVLRLLHFLLLRISIPLGY</sequence>
<reference evidence="2" key="1">
    <citation type="submission" date="2023-10" db="EMBL/GenBank/DDBJ databases">
        <title>Genome assembly of Pristionchus species.</title>
        <authorList>
            <person name="Yoshida K."/>
            <person name="Sommer R.J."/>
        </authorList>
    </citation>
    <scope>NUCLEOTIDE SEQUENCE</scope>
    <source>
        <strain evidence="2">RS0144</strain>
    </source>
</reference>
<evidence type="ECO:0000313" key="2">
    <source>
        <dbReference type="EMBL" id="GMS88668.1"/>
    </source>
</evidence>
<evidence type="ECO:0000313" key="3">
    <source>
        <dbReference type="Proteomes" id="UP001432027"/>
    </source>
</evidence>
<feature type="non-terminal residue" evidence="2">
    <location>
        <position position="84"/>
    </location>
</feature>
<keyword evidence="1" id="KW-1133">Transmembrane helix</keyword>
<gene>
    <name evidence="2" type="ORF">PENTCL1PPCAC_10844</name>
</gene>
<protein>
    <submittedName>
        <fullName evidence="2">Uncharacterized protein</fullName>
    </submittedName>
</protein>
<evidence type="ECO:0000256" key="1">
    <source>
        <dbReference type="SAM" id="Phobius"/>
    </source>
</evidence>